<organism evidence="5 6">
    <name type="scientific">Pseudarthrobacter siccitolerans</name>
    <dbReference type="NCBI Taxonomy" id="861266"/>
    <lineage>
        <taxon>Bacteria</taxon>
        <taxon>Bacillati</taxon>
        <taxon>Actinomycetota</taxon>
        <taxon>Actinomycetes</taxon>
        <taxon>Micrococcales</taxon>
        <taxon>Micrococcaceae</taxon>
        <taxon>Pseudarthrobacter</taxon>
    </lineage>
</organism>
<keyword evidence="6" id="KW-1185">Reference proteome</keyword>
<dbReference type="InterPro" id="IPR011059">
    <property type="entry name" value="Metal-dep_hydrolase_composite"/>
</dbReference>
<dbReference type="InterPro" id="IPR006680">
    <property type="entry name" value="Amidohydro-rel"/>
</dbReference>
<evidence type="ECO:0000259" key="4">
    <source>
        <dbReference type="Pfam" id="PF01979"/>
    </source>
</evidence>
<dbReference type="Proteomes" id="UP001236806">
    <property type="component" value="Unassembled WGS sequence"/>
</dbReference>
<dbReference type="GO" id="GO:0008448">
    <property type="term" value="F:N-acetylglucosamine-6-phosphate deacetylase activity"/>
    <property type="evidence" value="ECO:0007669"/>
    <property type="project" value="UniProtKB-EC"/>
</dbReference>
<dbReference type="SUPFAM" id="SSF51338">
    <property type="entry name" value="Composite domain of metallo-dependent hydrolases"/>
    <property type="match status" value="1"/>
</dbReference>
<evidence type="ECO:0000256" key="3">
    <source>
        <dbReference type="SAM" id="MobiDB-lite"/>
    </source>
</evidence>
<evidence type="ECO:0000313" key="5">
    <source>
        <dbReference type="EMBL" id="MDQ0674492.1"/>
    </source>
</evidence>
<protein>
    <submittedName>
        <fullName evidence="5">N-acetylglucosamine-6-phosphate deacetylase</fullName>
        <ecNumber evidence="5">3.5.1.25</ecNumber>
    </submittedName>
</protein>
<accession>A0ABU0PLR9</accession>
<evidence type="ECO:0000313" key="6">
    <source>
        <dbReference type="Proteomes" id="UP001236806"/>
    </source>
</evidence>
<dbReference type="SUPFAM" id="SSF51556">
    <property type="entry name" value="Metallo-dependent hydrolases"/>
    <property type="match status" value="1"/>
</dbReference>
<dbReference type="PANTHER" id="PTHR11113:SF14">
    <property type="entry name" value="N-ACETYLGLUCOSAMINE-6-PHOSPHATE DEACETYLASE"/>
    <property type="match status" value="1"/>
</dbReference>
<feature type="domain" description="Amidohydrolase-related" evidence="4">
    <location>
        <begin position="107"/>
        <end position="453"/>
    </location>
</feature>
<evidence type="ECO:0000256" key="2">
    <source>
        <dbReference type="ARBA" id="ARBA00022801"/>
    </source>
</evidence>
<comment type="caution">
    <text evidence="5">The sequence shown here is derived from an EMBL/GenBank/DDBJ whole genome shotgun (WGS) entry which is preliminary data.</text>
</comment>
<evidence type="ECO:0000256" key="1">
    <source>
        <dbReference type="ARBA" id="ARBA00010716"/>
    </source>
</evidence>
<comment type="similarity">
    <text evidence="1">Belongs to the metallo-dependent hydrolases superfamily. NagA family.</text>
</comment>
<dbReference type="Gene3D" id="2.30.40.10">
    <property type="entry name" value="Urease, subunit C, domain 1"/>
    <property type="match status" value="1"/>
</dbReference>
<gene>
    <name evidence="5" type="ORF">QFZ36_002053</name>
</gene>
<dbReference type="Pfam" id="PF01979">
    <property type="entry name" value="Amidohydro_1"/>
    <property type="match status" value="1"/>
</dbReference>
<dbReference type="InterPro" id="IPR032466">
    <property type="entry name" value="Metal_Hydrolase"/>
</dbReference>
<dbReference type="EC" id="3.5.1.25" evidence="5"/>
<keyword evidence="2 5" id="KW-0378">Hydrolase</keyword>
<dbReference type="Gene3D" id="3.20.20.140">
    <property type="entry name" value="Metal-dependent hydrolases"/>
    <property type="match status" value="1"/>
</dbReference>
<dbReference type="PANTHER" id="PTHR11113">
    <property type="entry name" value="N-ACETYLGLUCOSAMINE-6-PHOSPHATE DEACETYLASE"/>
    <property type="match status" value="1"/>
</dbReference>
<feature type="compositionally biased region" description="Basic and acidic residues" evidence="3">
    <location>
        <begin position="23"/>
        <end position="33"/>
    </location>
</feature>
<sequence length="456" mass="45749">MVLAGPLHGSKGRRASHSTIQEQRSDGERDHQQHPGHGGGSLEGDLMGKDLILRGRIVSASMDIDDGLVAVAGGLITYAGPASEYPGDRGDAGDAGGSGGSGGSGRILLPGLVDLHCHGAHGADFAEGSEEGARAAARYLHSRGTTTLLASLVTGTPADLVRNLKVLRAVAEEGLVAGSHLEGPFLSGQQCGAHDPALLLEPDAGLVAQLFEAAGPTLASMTLAAELPGASELVDLLTRRGVLPSLGHTAADHSGAAAFLERAAVGLAETPPGADSSKGRRPTVTHLFNAMPTMHHRAPGPVSACLSAARAGNAVVELIADGVHLAPETVKTVFELVGADNIALVTDSMAATGLEDGQYRLGTLAVTVDGGVARVDNTGAIAGGTATLLDVVRSAVAAGVPMQDAVTSATAVPAAVLGLSTQAGDLCAGMRADVVVVDPGLNLAGVLRRGEWVTSP</sequence>
<dbReference type="EMBL" id="JAUSXB010000001">
    <property type="protein sequence ID" value="MDQ0674492.1"/>
    <property type="molecule type" value="Genomic_DNA"/>
</dbReference>
<reference evidence="5 6" key="1">
    <citation type="submission" date="2023-07" db="EMBL/GenBank/DDBJ databases">
        <title>Comparative genomics of wheat-associated soil bacteria to identify genetic determinants of phenazine resistance.</title>
        <authorList>
            <person name="Mouncey N."/>
        </authorList>
    </citation>
    <scope>NUCLEOTIDE SEQUENCE [LARGE SCALE GENOMIC DNA]</scope>
    <source>
        <strain evidence="5 6">W1I3</strain>
    </source>
</reference>
<proteinExistence type="inferred from homology"/>
<name>A0ABU0PLR9_9MICC</name>
<feature type="region of interest" description="Disordered" evidence="3">
    <location>
        <begin position="1"/>
        <end position="45"/>
    </location>
</feature>